<proteinExistence type="predicted"/>
<name>C6V4H5_NEORI</name>
<gene>
    <name evidence="1" type="ordered locus">NRI_0304</name>
</gene>
<dbReference type="EMBL" id="CP001431">
    <property type="protein sequence ID" value="ACT69304.1"/>
    <property type="molecule type" value="Genomic_DNA"/>
</dbReference>
<dbReference type="KEGG" id="nri:NRI_0304"/>
<evidence type="ECO:0000313" key="1">
    <source>
        <dbReference type="EMBL" id="ACT69304.1"/>
    </source>
</evidence>
<keyword evidence="2" id="KW-1185">Reference proteome</keyword>
<evidence type="ECO:0000313" key="2">
    <source>
        <dbReference type="Proteomes" id="UP000001627"/>
    </source>
</evidence>
<sequence length="37" mass="4368">MSSKFMDYYWLKGAHRINGVMLKVSIPKVNKYKSSFL</sequence>
<dbReference type="AlphaFoldDB" id="C6V4H5"/>
<protein>
    <submittedName>
        <fullName evidence="1">Uncharacterized protein</fullName>
    </submittedName>
</protein>
<accession>C6V4H5</accession>
<reference evidence="1 2" key="1">
    <citation type="journal article" date="2009" name="Nucleic Acids Res.">
        <title>Analysis of complete genome sequence of Neorickettsia risticii: causative agent of Potomac horse fever.</title>
        <authorList>
            <person name="Lin M."/>
            <person name="Zhang C."/>
            <person name="Gibson K."/>
            <person name="Rikihisa Y."/>
        </authorList>
    </citation>
    <scope>NUCLEOTIDE SEQUENCE [LARGE SCALE GENOMIC DNA]</scope>
    <source>
        <strain evidence="1 2">Illinois</strain>
    </source>
</reference>
<organism evidence="1 2">
    <name type="scientific">Neorickettsia risticii (strain Illinois)</name>
    <dbReference type="NCBI Taxonomy" id="434131"/>
    <lineage>
        <taxon>Bacteria</taxon>
        <taxon>Pseudomonadati</taxon>
        <taxon>Pseudomonadota</taxon>
        <taxon>Alphaproteobacteria</taxon>
        <taxon>Rickettsiales</taxon>
        <taxon>Anaplasmataceae</taxon>
        <taxon>Neorickettsia</taxon>
    </lineage>
</organism>
<dbReference type="HOGENOM" id="CLU_3346349_0_0_5"/>
<dbReference type="Proteomes" id="UP000001627">
    <property type="component" value="Chromosome"/>
</dbReference>